<organism evidence="3 4">
    <name type="scientific">Kineosporia mesophila</name>
    <dbReference type="NCBI Taxonomy" id="566012"/>
    <lineage>
        <taxon>Bacteria</taxon>
        <taxon>Bacillati</taxon>
        <taxon>Actinomycetota</taxon>
        <taxon>Actinomycetes</taxon>
        <taxon>Kineosporiales</taxon>
        <taxon>Kineosporiaceae</taxon>
        <taxon>Kineosporia</taxon>
    </lineage>
</organism>
<feature type="chain" id="PRO_5046810487" description="VCBS repeat-containing protein" evidence="2">
    <location>
        <begin position="21"/>
        <end position="474"/>
    </location>
</feature>
<evidence type="ECO:0000313" key="4">
    <source>
        <dbReference type="Proteomes" id="UP001501074"/>
    </source>
</evidence>
<dbReference type="Pfam" id="PF13517">
    <property type="entry name" value="FG-GAP_3"/>
    <property type="match status" value="2"/>
</dbReference>
<reference evidence="4" key="1">
    <citation type="journal article" date="2019" name="Int. J. Syst. Evol. Microbiol.">
        <title>The Global Catalogue of Microorganisms (GCM) 10K type strain sequencing project: providing services to taxonomists for standard genome sequencing and annotation.</title>
        <authorList>
            <consortium name="The Broad Institute Genomics Platform"/>
            <consortium name="The Broad Institute Genome Sequencing Center for Infectious Disease"/>
            <person name="Wu L."/>
            <person name="Ma J."/>
        </authorList>
    </citation>
    <scope>NUCLEOTIDE SEQUENCE [LARGE SCALE GENOMIC DNA]</scope>
    <source>
        <strain evidence="4">JCM 16902</strain>
    </source>
</reference>
<comment type="caution">
    <text evidence="3">The sequence shown here is derived from an EMBL/GenBank/DDBJ whole genome shotgun (WGS) entry which is preliminary data.</text>
</comment>
<sequence length="474" mass="50681">MTFALAACLLVAGPAGSALAADVPVVGPVDTPAGIAAISTTACDPDGTKSADTTAANSLDGRLTGGLSGGITAYQASCARMIVKTVRDRGLSRQAGVIAVTTAIVESTLHNYTEETDHDSLGLFQQRASWGSVANRTNATWATTAFLNKMEDKYPNNSWQSAPVGEVCQAVQVSAYPDRYQAQAADAGRIVDAVWDAAQDRPAASFSGDAKTDLLVLKTNGELNARVNNGSYFADQGTYSSGWQAYLGHEGQGRLYFADWNGDGRKDMFVLKTNGELTVRTNNGTYFADQGTISSGWENYLGHEGMGRISFADWNGDGLDDMFVLKPTGDLDIRTNTGTHFSDQGIKSSGWENYLGHEGMGRISFADWNGDGLDDMFVLKPTGDLDIRTNTGEHFSDQGIKSSGWQSYLGDAGQGRLYFADWDGDGLDDMFVLKTSGELTVRTNTGTYFADQGTISSGWQAYLGHEGQGVLYLS</sequence>
<dbReference type="Proteomes" id="UP001501074">
    <property type="component" value="Unassembled WGS sequence"/>
</dbReference>
<evidence type="ECO:0000256" key="1">
    <source>
        <dbReference type="ARBA" id="ARBA00022729"/>
    </source>
</evidence>
<evidence type="ECO:0008006" key="5">
    <source>
        <dbReference type="Google" id="ProtNLM"/>
    </source>
</evidence>
<proteinExistence type="predicted"/>
<dbReference type="EMBL" id="BAAAZO010000012">
    <property type="protein sequence ID" value="GAA3636894.1"/>
    <property type="molecule type" value="Genomic_DNA"/>
</dbReference>
<name>A0ABP7ANF5_9ACTN</name>
<keyword evidence="4" id="KW-1185">Reference proteome</keyword>
<dbReference type="InterPro" id="IPR028994">
    <property type="entry name" value="Integrin_alpha_N"/>
</dbReference>
<keyword evidence="1 2" id="KW-0732">Signal</keyword>
<evidence type="ECO:0000256" key="2">
    <source>
        <dbReference type="SAM" id="SignalP"/>
    </source>
</evidence>
<dbReference type="SUPFAM" id="SSF69318">
    <property type="entry name" value="Integrin alpha N-terminal domain"/>
    <property type="match status" value="1"/>
</dbReference>
<feature type="signal peptide" evidence="2">
    <location>
        <begin position="1"/>
        <end position="20"/>
    </location>
</feature>
<dbReference type="InterPro" id="IPR013517">
    <property type="entry name" value="FG-GAP"/>
</dbReference>
<gene>
    <name evidence="3" type="ORF">GCM10022223_64400</name>
</gene>
<protein>
    <recommendedName>
        <fullName evidence="5">VCBS repeat-containing protein</fullName>
    </recommendedName>
</protein>
<dbReference type="Gene3D" id="2.130.10.130">
    <property type="entry name" value="Integrin alpha, N-terminal"/>
    <property type="match status" value="1"/>
</dbReference>
<accession>A0ABP7ANF5</accession>
<evidence type="ECO:0000313" key="3">
    <source>
        <dbReference type="EMBL" id="GAA3636894.1"/>
    </source>
</evidence>